<dbReference type="InterPro" id="IPR003583">
    <property type="entry name" value="Hlx-hairpin-Hlx_DNA-bd_motif"/>
</dbReference>
<dbReference type="InterPro" id="IPR051675">
    <property type="entry name" value="Endo/Exo/Phosphatase_dom_1"/>
</dbReference>
<feature type="transmembrane region" description="Helical" evidence="1">
    <location>
        <begin position="33"/>
        <end position="50"/>
    </location>
</feature>
<dbReference type="Gene3D" id="1.10.150.320">
    <property type="entry name" value="Photosystem II 12 kDa extrinsic protein"/>
    <property type="match status" value="1"/>
</dbReference>
<dbReference type="STRING" id="1121362.A605_10885"/>
<dbReference type="GO" id="GO:0015627">
    <property type="term" value="C:type II protein secretion system complex"/>
    <property type="evidence" value="ECO:0007669"/>
    <property type="project" value="TreeGrafter"/>
</dbReference>
<feature type="domain" description="Helix-hairpin-helix DNA-binding motif class 1" evidence="2">
    <location>
        <begin position="187"/>
        <end position="206"/>
    </location>
</feature>
<dbReference type="SUPFAM" id="SSF47781">
    <property type="entry name" value="RuvA domain 2-like"/>
    <property type="match status" value="1"/>
</dbReference>
<dbReference type="PANTHER" id="PTHR21180">
    <property type="entry name" value="ENDONUCLEASE/EXONUCLEASE/PHOSPHATASE FAMILY DOMAIN-CONTAINING PROTEIN 1"/>
    <property type="match status" value="1"/>
</dbReference>
<dbReference type="GO" id="GO:0015628">
    <property type="term" value="P:protein secretion by the type II secretion system"/>
    <property type="evidence" value="ECO:0007669"/>
    <property type="project" value="TreeGrafter"/>
</dbReference>
<dbReference type="NCBIfam" id="TIGR00426">
    <property type="entry name" value="competence protein ComEA helix-hairpin-helix repeat region"/>
    <property type="match status" value="1"/>
</dbReference>
<dbReference type="Pfam" id="PF12836">
    <property type="entry name" value="HHH_3"/>
    <property type="match status" value="1"/>
</dbReference>
<keyword evidence="4" id="KW-1185">Reference proteome</keyword>
<dbReference type="PATRIC" id="fig|1121362.3.peg.2207"/>
<dbReference type="HOGENOM" id="CLU_052011_1_1_11"/>
<keyword evidence="1" id="KW-0812">Transmembrane</keyword>
<evidence type="ECO:0000256" key="1">
    <source>
        <dbReference type="SAM" id="Phobius"/>
    </source>
</evidence>
<feature type="domain" description="Helix-hairpin-helix DNA-binding motif class 1" evidence="2">
    <location>
        <begin position="217"/>
        <end position="236"/>
    </location>
</feature>
<dbReference type="KEGG" id="chn:A605_10885"/>
<dbReference type="eggNOG" id="COG1555">
    <property type="taxonomic scope" value="Bacteria"/>
</dbReference>
<accession>M1NUK5</accession>
<dbReference type="InterPro" id="IPR004509">
    <property type="entry name" value="Competence_ComEA_HhH"/>
</dbReference>
<evidence type="ECO:0000259" key="2">
    <source>
        <dbReference type="SMART" id="SM00278"/>
    </source>
</evidence>
<keyword evidence="1" id="KW-0472">Membrane</keyword>
<evidence type="ECO:0000313" key="3">
    <source>
        <dbReference type="EMBL" id="AGF73177.1"/>
    </source>
</evidence>
<dbReference type="PANTHER" id="PTHR21180:SF32">
    <property type="entry name" value="ENDONUCLEASE_EXONUCLEASE_PHOSPHATASE FAMILY DOMAIN-CONTAINING PROTEIN 1"/>
    <property type="match status" value="1"/>
</dbReference>
<organism evidence="3 4">
    <name type="scientific">Corynebacterium halotolerans YIM 70093 = DSM 44683</name>
    <dbReference type="NCBI Taxonomy" id="1121362"/>
    <lineage>
        <taxon>Bacteria</taxon>
        <taxon>Bacillati</taxon>
        <taxon>Actinomycetota</taxon>
        <taxon>Actinomycetes</taxon>
        <taxon>Mycobacteriales</taxon>
        <taxon>Corynebacteriaceae</taxon>
        <taxon>Corynebacterium</taxon>
    </lineage>
</organism>
<proteinExistence type="predicted"/>
<dbReference type="GO" id="GO:0006281">
    <property type="term" value="P:DNA repair"/>
    <property type="evidence" value="ECO:0007669"/>
    <property type="project" value="InterPro"/>
</dbReference>
<dbReference type="AlphaFoldDB" id="M1NUK5"/>
<keyword evidence="3" id="KW-0238">DNA-binding</keyword>
<keyword evidence="1" id="KW-1133">Transmembrane helix</keyword>
<dbReference type="SMART" id="SM00278">
    <property type="entry name" value="HhH1"/>
    <property type="match status" value="2"/>
</dbReference>
<dbReference type="Proteomes" id="UP000011723">
    <property type="component" value="Chromosome"/>
</dbReference>
<dbReference type="InterPro" id="IPR010994">
    <property type="entry name" value="RuvA_2-like"/>
</dbReference>
<name>M1NUK5_9CORY</name>
<reference evidence="3 4" key="1">
    <citation type="journal article" date="2012" name="Stand. Genomic Sci.">
        <title>Genome sequence of the halotolerant bacterium Corynebacterium halotolerans type strain YIM 70093(T) (= DSM 44683(T)).</title>
        <authorList>
            <person name="Ruckert C."/>
            <person name="Albersmeier A."/>
            <person name="Al-Dilaimi A."/>
            <person name="Niehaus K."/>
            <person name="Szczepanowski R."/>
            <person name="Kalinowski J."/>
        </authorList>
    </citation>
    <scope>NUCLEOTIDE SEQUENCE [LARGE SCALE GENOMIC DNA]</scope>
    <source>
        <strain evidence="3">YIM 70093</strain>
    </source>
</reference>
<dbReference type="GO" id="GO:0003677">
    <property type="term" value="F:DNA binding"/>
    <property type="evidence" value="ECO:0007669"/>
    <property type="project" value="UniProtKB-KW"/>
</dbReference>
<gene>
    <name evidence="3" type="ORF">A605_10885</name>
</gene>
<evidence type="ECO:0000313" key="4">
    <source>
        <dbReference type="Proteomes" id="UP000011723"/>
    </source>
</evidence>
<dbReference type="EMBL" id="CP003697">
    <property type="protein sequence ID" value="AGF73177.1"/>
    <property type="molecule type" value="Genomic_DNA"/>
</dbReference>
<sequence length="239" mass="23918">MSRLKELTRPTGEEDLLDVAYPAPRWSVAPRHAVFAAAVVLILVLGWLALRPTPETGAESGTGTGTIGTLAPGEPAGVGLTGVPGLPEATAAGEGEGELVVSVVGEVTRPGLLTLAPGARVADALAEAEPLPGAELLALNQAQRLTDGQQLVVPAAAEAGEPDGQAPQAAAGGTGEGPVSLNLASAAELITLDGVGEKTAEAIIAHREATGGFTAPEQLMDVKGIGPAKFEALRDQVSL</sequence>
<protein>
    <submittedName>
        <fullName evidence="3">DNA uptake protein-related DNA-binding protein</fullName>
    </submittedName>
</protein>